<dbReference type="Pfam" id="PF00581">
    <property type="entry name" value="Rhodanese"/>
    <property type="match status" value="2"/>
</dbReference>
<dbReference type="EMBL" id="CP062983">
    <property type="protein sequence ID" value="QPC80991.1"/>
    <property type="molecule type" value="Genomic_DNA"/>
</dbReference>
<proteinExistence type="predicted"/>
<dbReference type="EC" id="2.8.1.1" evidence="1"/>
<evidence type="ECO:0000256" key="1">
    <source>
        <dbReference type="ARBA" id="ARBA00012245"/>
    </source>
</evidence>
<dbReference type="CDD" id="cd01449">
    <property type="entry name" value="TST_Repeat_2"/>
    <property type="match status" value="1"/>
</dbReference>
<dbReference type="PANTHER" id="PTHR43855:SF1">
    <property type="entry name" value="THIOSULFATE SULFURTRANSFERASE"/>
    <property type="match status" value="1"/>
</dbReference>
<dbReference type="CDD" id="cd01448">
    <property type="entry name" value="TST_Repeat_1"/>
    <property type="match status" value="1"/>
</dbReference>
<dbReference type="AlphaFoldDB" id="A0A7S8E5Z2"/>
<dbReference type="SMART" id="SM00450">
    <property type="entry name" value="RHOD"/>
    <property type="match status" value="2"/>
</dbReference>
<reference evidence="5 6" key="1">
    <citation type="submission" date="2020-02" db="EMBL/GenBank/DDBJ databases">
        <authorList>
            <person name="Zheng R.K."/>
            <person name="Sun C.M."/>
        </authorList>
    </citation>
    <scope>NUCLEOTIDE SEQUENCE [LARGE SCALE GENOMIC DNA]</scope>
    <source>
        <strain evidence="6">rifampicinis</strain>
    </source>
</reference>
<dbReference type="InterPro" id="IPR001307">
    <property type="entry name" value="Thiosulphate_STrfase_CS"/>
</dbReference>
<dbReference type="InterPro" id="IPR051126">
    <property type="entry name" value="Thiosulfate_sulfurtransferase"/>
</dbReference>
<dbReference type="PROSITE" id="PS00380">
    <property type="entry name" value="RHODANESE_1"/>
    <property type="match status" value="1"/>
</dbReference>
<evidence type="ECO:0000313" key="5">
    <source>
        <dbReference type="EMBL" id="QPC80991.1"/>
    </source>
</evidence>
<dbReference type="PANTHER" id="PTHR43855">
    <property type="entry name" value="THIOSULFATE SULFURTRANSFERASE"/>
    <property type="match status" value="1"/>
</dbReference>
<keyword evidence="2" id="KW-0677">Repeat</keyword>
<feature type="domain" description="Rhodanese" evidence="4">
    <location>
        <begin position="165"/>
        <end position="277"/>
    </location>
</feature>
<evidence type="ECO:0000256" key="3">
    <source>
        <dbReference type="ARBA" id="ARBA00047549"/>
    </source>
</evidence>
<dbReference type="KEGG" id="pmet:G4Y79_14900"/>
<sequence length="277" mass="30768">MAETLFVTTEWLNEHLQDDNLRVVDIRGRVLPATEPPPHYKSHHDEYKESHIPGAVFVDWTTDIVEPGSPSYDIANADRYAALMSHLGIGPQTQVVAYDDANGMFAARMWWTLRYYGHEQVAVLMGGWQQWVAEGRPTTANEPAITPTTFVPQVNHTLRATADDIKGGNQLLDVRSVAEFTGEASRAQRMGHIPCAVNWPRKAMLDEAGQLLPAAELRRYLAELGIADDQDDVIVYCNSGVSASFGLMALEAAGIHNGRVYDGSWKDWANNPDRPIE</sequence>
<keyword evidence="5" id="KW-0808">Transferase</keyword>
<evidence type="ECO:0000313" key="6">
    <source>
        <dbReference type="Proteomes" id="UP000594468"/>
    </source>
</evidence>
<name>A0A7S8E5Z2_9CHLR</name>
<keyword evidence="6" id="KW-1185">Reference proteome</keyword>
<dbReference type="Proteomes" id="UP000594468">
    <property type="component" value="Chromosome"/>
</dbReference>
<gene>
    <name evidence="5" type="ORF">G4Y79_14900</name>
</gene>
<protein>
    <recommendedName>
        <fullName evidence="1">thiosulfate sulfurtransferase</fullName>
        <ecNumber evidence="1">2.8.1.1</ecNumber>
    </recommendedName>
</protein>
<evidence type="ECO:0000256" key="2">
    <source>
        <dbReference type="ARBA" id="ARBA00022737"/>
    </source>
</evidence>
<evidence type="ECO:0000259" key="4">
    <source>
        <dbReference type="PROSITE" id="PS50206"/>
    </source>
</evidence>
<dbReference type="RefSeq" id="WP_195169064.1">
    <property type="nucleotide sequence ID" value="NZ_CP062983.1"/>
</dbReference>
<comment type="catalytic activity">
    <reaction evidence="3">
        <text>thiosulfate + hydrogen cyanide = thiocyanate + sulfite + 2 H(+)</text>
        <dbReference type="Rhea" id="RHEA:16881"/>
        <dbReference type="ChEBI" id="CHEBI:15378"/>
        <dbReference type="ChEBI" id="CHEBI:17359"/>
        <dbReference type="ChEBI" id="CHEBI:18022"/>
        <dbReference type="ChEBI" id="CHEBI:18407"/>
        <dbReference type="ChEBI" id="CHEBI:33542"/>
        <dbReference type="EC" id="2.8.1.1"/>
    </reaction>
</comment>
<dbReference type="GO" id="GO:0004792">
    <property type="term" value="F:thiosulfate-cyanide sulfurtransferase activity"/>
    <property type="evidence" value="ECO:0007669"/>
    <property type="project" value="UniProtKB-EC"/>
</dbReference>
<dbReference type="InterPro" id="IPR036873">
    <property type="entry name" value="Rhodanese-like_dom_sf"/>
</dbReference>
<feature type="domain" description="Rhodanese" evidence="4">
    <location>
        <begin position="17"/>
        <end position="140"/>
    </location>
</feature>
<dbReference type="SUPFAM" id="SSF52821">
    <property type="entry name" value="Rhodanese/Cell cycle control phosphatase"/>
    <property type="match status" value="2"/>
</dbReference>
<dbReference type="InterPro" id="IPR001763">
    <property type="entry name" value="Rhodanese-like_dom"/>
</dbReference>
<dbReference type="PROSITE" id="PS50206">
    <property type="entry name" value="RHODANESE_3"/>
    <property type="match status" value="2"/>
</dbReference>
<dbReference type="Gene3D" id="3.40.250.10">
    <property type="entry name" value="Rhodanese-like domain"/>
    <property type="match status" value="2"/>
</dbReference>
<accession>A0A7S8E5Z2</accession>
<organism evidence="5 6">
    <name type="scientific">Phototrophicus methaneseepsis</name>
    <dbReference type="NCBI Taxonomy" id="2710758"/>
    <lineage>
        <taxon>Bacteria</taxon>
        <taxon>Bacillati</taxon>
        <taxon>Chloroflexota</taxon>
        <taxon>Candidatus Thermofontia</taxon>
        <taxon>Phototrophicales</taxon>
        <taxon>Phototrophicaceae</taxon>
        <taxon>Phototrophicus</taxon>
    </lineage>
</organism>